<dbReference type="Proteomes" id="UP001597092">
    <property type="component" value="Unassembled WGS sequence"/>
</dbReference>
<feature type="compositionally biased region" description="Basic and acidic residues" evidence="1">
    <location>
        <begin position="12"/>
        <end position="32"/>
    </location>
</feature>
<organism evidence="2 3">
    <name type="scientific">Halobellus litoreus</name>
    <dbReference type="NCBI Taxonomy" id="755310"/>
    <lineage>
        <taxon>Archaea</taxon>
        <taxon>Methanobacteriati</taxon>
        <taxon>Methanobacteriota</taxon>
        <taxon>Stenosarchaea group</taxon>
        <taxon>Halobacteria</taxon>
        <taxon>Halobacteriales</taxon>
        <taxon>Haloferacaceae</taxon>
        <taxon>Halobellus</taxon>
    </lineage>
</organism>
<accession>A0ABD6DXS4</accession>
<evidence type="ECO:0000256" key="1">
    <source>
        <dbReference type="SAM" id="MobiDB-lite"/>
    </source>
</evidence>
<feature type="region of interest" description="Disordered" evidence="1">
    <location>
        <begin position="46"/>
        <end position="65"/>
    </location>
</feature>
<gene>
    <name evidence="2" type="ORF">ACFSAS_10735</name>
</gene>
<proteinExistence type="predicted"/>
<dbReference type="AlphaFoldDB" id="A0ABD6DXS4"/>
<feature type="region of interest" description="Disordered" evidence="1">
    <location>
        <begin position="1"/>
        <end position="41"/>
    </location>
</feature>
<dbReference type="RefSeq" id="WP_256308714.1">
    <property type="nucleotide sequence ID" value="NZ_JANHAW010000003.1"/>
</dbReference>
<reference evidence="2 3" key="1">
    <citation type="journal article" date="2019" name="Int. J. Syst. Evol. Microbiol.">
        <title>The Global Catalogue of Microorganisms (GCM) 10K type strain sequencing project: providing services to taxonomists for standard genome sequencing and annotation.</title>
        <authorList>
            <consortium name="The Broad Institute Genomics Platform"/>
            <consortium name="The Broad Institute Genome Sequencing Center for Infectious Disease"/>
            <person name="Wu L."/>
            <person name="Ma J."/>
        </authorList>
    </citation>
    <scope>NUCLEOTIDE SEQUENCE [LARGE SCALE GENOMIC DNA]</scope>
    <source>
        <strain evidence="2 3">CGMCC 1.10387</strain>
    </source>
</reference>
<dbReference type="EMBL" id="JBHUDP010000003">
    <property type="protein sequence ID" value="MFD1686087.1"/>
    <property type="molecule type" value="Genomic_DNA"/>
</dbReference>
<keyword evidence="3" id="KW-1185">Reference proteome</keyword>
<evidence type="ECO:0000313" key="3">
    <source>
        <dbReference type="Proteomes" id="UP001597092"/>
    </source>
</evidence>
<name>A0ABD6DXS4_9EURY</name>
<evidence type="ECO:0000313" key="2">
    <source>
        <dbReference type="EMBL" id="MFD1686087.1"/>
    </source>
</evidence>
<sequence>MGSDTPRQARATPRDEDIDIAERTAVQRDSTNRRAIGYQRPRLTRSVTELAADRPRIAGAGRGGR</sequence>
<protein>
    <submittedName>
        <fullName evidence="2">Uncharacterized protein</fullName>
    </submittedName>
</protein>
<comment type="caution">
    <text evidence="2">The sequence shown here is derived from an EMBL/GenBank/DDBJ whole genome shotgun (WGS) entry which is preliminary data.</text>
</comment>